<dbReference type="GO" id="GO:0003677">
    <property type="term" value="F:DNA binding"/>
    <property type="evidence" value="ECO:0007669"/>
    <property type="project" value="UniProtKB-KW"/>
</dbReference>
<dbReference type="Proteomes" id="UP000886687">
    <property type="component" value="Unassembled WGS sequence"/>
</dbReference>
<dbReference type="EMBL" id="JAEPDI010000020">
    <property type="protein sequence ID" value="MCG7941118.1"/>
    <property type="molecule type" value="Genomic_DNA"/>
</dbReference>
<dbReference type="InterPro" id="IPR044922">
    <property type="entry name" value="DUF2063_N_sf"/>
</dbReference>
<gene>
    <name evidence="2" type="ORF">JAZ04_19975</name>
</gene>
<evidence type="ECO:0000313" key="2">
    <source>
        <dbReference type="EMBL" id="MCG7941118.1"/>
    </source>
</evidence>
<evidence type="ECO:0000259" key="1">
    <source>
        <dbReference type="Pfam" id="PF09836"/>
    </source>
</evidence>
<name>A0A9E4N240_9GAMM</name>
<dbReference type="AlphaFoldDB" id="A0A9E4N240"/>
<organism evidence="2 3">
    <name type="scientific">Candidatus Thiodiazotropha lotti</name>
    <dbReference type="NCBI Taxonomy" id="2792787"/>
    <lineage>
        <taxon>Bacteria</taxon>
        <taxon>Pseudomonadati</taxon>
        <taxon>Pseudomonadota</taxon>
        <taxon>Gammaproteobacteria</taxon>
        <taxon>Chromatiales</taxon>
        <taxon>Sedimenticolaceae</taxon>
        <taxon>Candidatus Thiodiazotropha</taxon>
    </lineage>
</organism>
<keyword evidence="2" id="KW-0238">DNA-binding</keyword>
<protein>
    <submittedName>
        <fullName evidence="2">DNA-binding domain-containing protein</fullName>
    </submittedName>
</protein>
<evidence type="ECO:0000313" key="3">
    <source>
        <dbReference type="Proteomes" id="UP000886687"/>
    </source>
</evidence>
<feature type="domain" description="Putative DNA-binding" evidence="1">
    <location>
        <begin position="6"/>
        <end position="99"/>
    </location>
</feature>
<accession>A0A9E4N240</accession>
<dbReference type="Pfam" id="PF09836">
    <property type="entry name" value="DUF2063"/>
    <property type="match status" value="1"/>
</dbReference>
<sequence>MTALAQWQHDLAAAIDGGTAIDVAQAARSVPGLSAEQACEVYRRSSQGVRVAALNDVYPVCRQLLGRRSFDGLAREFVRLNSSTQPDLNRFGGGFATFVDTVVDAHRVFAGLPWLGELVALEWACHSIYYADNDPPLDLGPLADADPSQLFPRPISALDWLHTTWPVHAIRAAHHDGGDPPALHIEPGEWCLVIERRGYEAWVEVVDIELWRLLDRCVQGWDLARLAADDSLATEHLGELIKRGWIGAMERHGNAV</sequence>
<comment type="caution">
    <text evidence="2">The sequence shown here is derived from an EMBL/GenBank/DDBJ whole genome shotgun (WGS) entry which is preliminary data.</text>
</comment>
<dbReference type="Gene3D" id="1.10.150.690">
    <property type="entry name" value="DUF2063"/>
    <property type="match status" value="1"/>
</dbReference>
<dbReference type="InterPro" id="IPR018640">
    <property type="entry name" value="DUF2063"/>
</dbReference>
<proteinExistence type="predicted"/>
<reference evidence="2" key="1">
    <citation type="journal article" date="2021" name="Proc. Natl. Acad. Sci. U.S.A.">
        <title>Global biogeography of chemosynthetic symbionts reveals both localized and globally distributed symbiont groups. .</title>
        <authorList>
            <person name="Osvatic J.T."/>
            <person name="Wilkins L.G.E."/>
            <person name="Leibrecht L."/>
            <person name="Leray M."/>
            <person name="Zauner S."/>
            <person name="Polzin J."/>
            <person name="Camacho Y."/>
            <person name="Gros O."/>
            <person name="van Gils J.A."/>
            <person name="Eisen J.A."/>
            <person name="Petersen J.M."/>
            <person name="Yuen B."/>
        </authorList>
    </citation>
    <scope>NUCLEOTIDE SEQUENCE</scope>
    <source>
        <strain evidence="2">MAGL173</strain>
    </source>
</reference>